<reference evidence="2" key="1">
    <citation type="submission" date="2014-09" db="EMBL/GenBank/DDBJ databases">
        <authorList>
            <person name="Magalhaes I.L.F."/>
            <person name="Oliveira U."/>
            <person name="Santos F.R."/>
            <person name="Vidigal T.H.D.A."/>
            <person name="Brescovit A.D."/>
            <person name="Santos A.J."/>
        </authorList>
    </citation>
    <scope>NUCLEOTIDE SEQUENCE</scope>
    <source>
        <tissue evidence="2">Shoot tissue taken approximately 20 cm above the soil surface</tissue>
    </source>
</reference>
<feature type="chain" id="PRO_5002046838" description="Secreted protein" evidence="1">
    <location>
        <begin position="20"/>
        <end position="64"/>
    </location>
</feature>
<evidence type="ECO:0000256" key="1">
    <source>
        <dbReference type="SAM" id="SignalP"/>
    </source>
</evidence>
<accession>A0A0A9E941</accession>
<organism evidence="2">
    <name type="scientific">Arundo donax</name>
    <name type="common">Giant reed</name>
    <name type="synonym">Donax arundinaceus</name>
    <dbReference type="NCBI Taxonomy" id="35708"/>
    <lineage>
        <taxon>Eukaryota</taxon>
        <taxon>Viridiplantae</taxon>
        <taxon>Streptophyta</taxon>
        <taxon>Embryophyta</taxon>
        <taxon>Tracheophyta</taxon>
        <taxon>Spermatophyta</taxon>
        <taxon>Magnoliopsida</taxon>
        <taxon>Liliopsida</taxon>
        <taxon>Poales</taxon>
        <taxon>Poaceae</taxon>
        <taxon>PACMAD clade</taxon>
        <taxon>Arundinoideae</taxon>
        <taxon>Arundineae</taxon>
        <taxon>Arundo</taxon>
    </lineage>
</organism>
<keyword evidence="1" id="KW-0732">Signal</keyword>
<name>A0A0A9E941_ARUDO</name>
<evidence type="ECO:0000313" key="2">
    <source>
        <dbReference type="EMBL" id="JAD92507.1"/>
    </source>
</evidence>
<evidence type="ECO:0008006" key="3">
    <source>
        <dbReference type="Google" id="ProtNLM"/>
    </source>
</evidence>
<feature type="signal peptide" evidence="1">
    <location>
        <begin position="1"/>
        <end position="19"/>
    </location>
</feature>
<reference evidence="2" key="2">
    <citation type="journal article" date="2015" name="Data Brief">
        <title>Shoot transcriptome of the giant reed, Arundo donax.</title>
        <authorList>
            <person name="Barrero R.A."/>
            <person name="Guerrero F.D."/>
            <person name="Moolhuijzen P."/>
            <person name="Goolsby J.A."/>
            <person name="Tidwell J."/>
            <person name="Bellgard S.E."/>
            <person name="Bellgard M.I."/>
        </authorList>
    </citation>
    <scope>NUCLEOTIDE SEQUENCE</scope>
    <source>
        <tissue evidence="2">Shoot tissue taken approximately 20 cm above the soil surface</tissue>
    </source>
</reference>
<proteinExistence type="predicted"/>
<sequence length="64" mass="7421">MMQNFFCILVALISHLVTIQKIQKLYPLIDRKDLNKHSTLAVWHRFLHSAYLICNSATHGSQDP</sequence>
<dbReference type="AlphaFoldDB" id="A0A0A9E941"/>
<dbReference type="EMBL" id="GBRH01205388">
    <property type="protein sequence ID" value="JAD92507.1"/>
    <property type="molecule type" value="Transcribed_RNA"/>
</dbReference>
<protein>
    <recommendedName>
        <fullName evidence="3">Secreted protein</fullName>
    </recommendedName>
</protein>